<sequence length="390" mass="44285">MGFVQSKFDYSLFTYTQGTSFTVLLVYVDDILLTGNNVTCVNNLKKDLDDKFGLKDLGSLSKPVKFPMEQNLRLSKYEGKLLEEPSQYRRLIGRLLYLTLTRPDLTYAVHSLSQCPDIRRPLTGYVVYLGDSLISWRSKKQGVVSRSSAEANYRAMASVACEITWVLQLLKDLRIEHSRPDLLFCDNQAALYRAANPVFHERIKHIEVDCHLVRDKILKGMIKTFHVATNSQVADIFTKALGFSSFVRLLEKLGLKDIFQPKLLKKQYKHSQFVISIQLMRILAFFNSLSFYNNLIAQLNMGFNESQIPIWSTNLSSTSSGPSEAVLIAEGSLVLRVSAALIHQNFCGISLYRIIGQVDLGVNKFSVWFLKLEPNISTTSVMLQTRTRTE</sequence>
<dbReference type="PANTHER" id="PTHR11439">
    <property type="entry name" value="GAG-POL-RELATED RETROTRANSPOSON"/>
    <property type="match status" value="1"/>
</dbReference>
<reference evidence="2 3" key="1">
    <citation type="journal article" date="2016" name="G3 (Bethesda)">
        <title>First Draft Assembly and Annotation of the Genome of a California Endemic Oak Quercus lobata Nee (Fagaceae).</title>
        <authorList>
            <person name="Sork V.L."/>
            <person name="Fitz-Gibbon S.T."/>
            <person name="Puiu D."/>
            <person name="Crepeau M."/>
            <person name="Gugger P.F."/>
            <person name="Sherman R."/>
            <person name="Stevens K."/>
            <person name="Langley C.H."/>
            <person name="Pellegrini M."/>
            <person name="Salzberg S.L."/>
        </authorList>
    </citation>
    <scope>NUCLEOTIDE SEQUENCE [LARGE SCALE GENOMIC DNA]</scope>
    <source>
        <strain evidence="2 3">cv. SW786</strain>
    </source>
</reference>
<dbReference type="CDD" id="cd09272">
    <property type="entry name" value="RNase_HI_RT_Ty1"/>
    <property type="match status" value="1"/>
</dbReference>
<dbReference type="Pfam" id="PF07727">
    <property type="entry name" value="RVT_2"/>
    <property type="match status" value="1"/>
</dbReference>
<evidence type="ECO:0000313" key="3">
    <source>
        <dbReference type="Proteomes" id="UP000594261"/>
    </source>
</evidence>
<dbReference type="InterPro" id="IPR043502">
    <property type="entry name" value="DNA/RNA_pol_sf"/>
</dbReference>
<proteinExistence type="predicted"/>
<dbReference type="AlphaFoldDB" id="A0A7N2KLI0"/>
<dbReference type="Proteomes" id="UP000594261">
    <property type="component" value="Chromosome 1"/>
</dbReference>
<organism evidence="2 3">
    <name type="scientific">Quercus lobata</name>
    <name type="common">Valley oak</name>
    <dbReference type="NCBI Taxonomy" id="97700"/>
    <lineage>
        <taxon>Eukaryota</taxon>
        <taxon>Viridiplantae</taxon>
        <taxon>Streptophyta</taxon>
        <taxon>Embryophyta</taxon>
        <taxon>Tracheophyta</taxon>
        <taxon>Spermatophyta</taxon>
        <taxon>Magnoliopsida</taxon>
        <taxon>eudicotyledons</taxon>
        <taxon>Gunneridae</taxon>
        <taxon>Pentapetalae</taxon>
        <taxon>rosids</taxon>
        <taxon>fabids</taxon>
        <taxon>Fagales</taxon>
        <taxon>Fagaceae</taxon>
        <taxon>Quercus</taxon>
    </lineage>
</organism>
<name>A0A7N2KLI0_QUELO</name>
<evidence type="ECO:0000313" key="2">
    <source>
        <dbReference type="EnsemblPlants" id="QL01p009465:mrna"/>
    </source>
</evidence>
<dbReference type="EMBL" id="LRBV02000001">
    <property type="status" value="NOT_ANNOTATED_CDS"/>
    <property type="molecule type" value="Genomic_DNA"/>
</dbReference>
<dbReference type="SUPFAM" id="SSF56672">
    <property type="entry name" value="DNA/RNA polymerases"/>
    <property type="match status" value="1"/>
</dbReference>
<keyword evidence="3" id="KW-1185">Reference proteome</keyword>
<feature type="domain" description="Reverse transcriptase Ty1/copia-type" evidence="1">
    <location>
        <begin position="2"/>
        <end position="70"/>
    </location>
</feature>
<dbReference type="OMA" id="VACEITW"/>
<dbReference type="PANTHER" id="PTHR11439:SF498">
    <property type="entry name" value="DNAK FAMILY PROTEIN"/>
    <property type="match status" value="1"/>
</dbReference>
<dbReference type="InParanoid" id="A0A7N2KLI0"/>
<evidence type="ECO:0000259" key="1">
    <source>
        <dbReference type="Pfam" id="PF07727"/>
    </source>
</evidence>
<dbReference type="Gramene" id="QL01p009465:mrna">
    <property type="protein sequence ID" value="QL01p009465:mrna"/>
    <property type="gene ID" value="QL01p009465"/>
</dbReference>
<protein>
    <recommendedName>
        <fullName evidence="1">Reverse transcriptase Ty1/copia-type domain-containing protein</fullName>
    </recommendedName>
</protein>
<dbReference type="EnsemblPlants" id="QL01p009465:mrna">
    <property type="protein sequence ID" value="QL01p009465:mrna"/>
    <property type="gene ID" value="QL01p009465"/>
</dbReference>
<reference evidence="2" key="2">
    <citation type="submission" date="2021-01" db="UniProtKB">
        <authorList>
            <consortium name="EnsemblPlants"/>
        </authorList>
    </citation>
    <scope>IDENTIFICATION</scope>
</reference>
<accession>A0A7N2KLI0</accession>
<dbReference type="InterPro" id="IPR013103">
    <property type="entry name" value="RVT_2"/>
</dbReference>